<dbReference type="InterPro" id="IPR042099">
    <property type="entry name" value="ANL_N_sf"/>
</dbReference>
<sequence length="422" mass="46041">MRRSLAAMDHASADRIRRYQERRLRLLVRLVASRSPFYRRWFAESGVDPASIRTLEDLPRLPLLDRRAVMDAPADFAVQPLRLMWPSSSSGTSGRPVTVYRTAGSSAFEQAALQRQWGWFGLPRDARRVVLRGSSIAVDRGVLTHEIPGDHQLLVSSFHLTPDALPEILRTIRAFRPHAVEGWTSSLTLLAARMRDAGERLPVQAVITSSETISTLQRQLMGSVFEAPIVDHYGQTERVAMAGTCEADGYHVFPDYGIVELLPADDGRAEIVGTPLHNWGFPLLRYRTGDLVDPASAGQCPCGRSFPRLGAIAGRSEDAFVAADGRLIPLPSTVIDDLAGIDEAQIAQLAPGRFEVRVVPGRGFDADVNRAQVLRNIERLIGPGQDVAIRVMDGIPRSASGKLRTAVVLPGGLPDGAGTLIT</sequence>
<comment type="caution">
    <text evidence="1">The sequence shown here is derived from an EMBL/GenBank/DDBJ whole genome shotgun (WGS) entry which is preliminary data.</text>
</comment>
<dbReference type="PANTHER" id="PTHR36932:SF1">
    <property type="entry name" value="CAPSULAR POLYSACCHARIDE BIOSYNTHESIS PROTEIN"/>
    <property type="match status" value="1"/>
</dbReference>
<gene>
    <name evidence="1" type="ORF">FB388_0436</name>
</gene>
<name>A0A543GAH7_9PSEU</name>
<dbReference type="Proteomes" id="UP000319818">
    <property type="component" value="Unassembled WGS sequence"/>
</dbReference>
<keyword evidence="2" id="KW-1185">Reference proteome</keyword>
<dbReference type="Gene3D" id="3.40.50.12780">
    <property type="entry name" value="N-terminal domain of ligase-like"/>
    <property type="match status" value="1"/>
</dbReference>
<protein>
    <submittedName>
        <fullName evidence="1">Phenylacetate-CoA ligase</fullName>
    </submittedName>
</protein>
<keyword evidence="1" id="KW-0436">Ligase</keyword>
<accession>A0A543GAH7</accession>
<dbReference type="GO" id="GO:0016874">
    <property type="term" value="F:ligase activity"/>
    <property type="evidence" value="ECO:0007669"/>
    <property type="project" value="UniProtKB-KW"/>
</dbReference>
<organism evidence="1 2">
    <name type="scientific">Pseudonocardia cypriaca</name>
    <dbReference type="NCBI Taxonomy" id="882449"/>
    <lineage>
        <taxon>Bacteria</taxon>
        <taxon>Bacillati</taxon>
        <taxon>Actinomycetota</taxon>
        <taxon>Actinomycetes</taxon>
        <taxon>Pseudonocardiales</taxon>
        <taxon>Pseudonocardiaceae</taxon>
        <taxon>Pseudonocardia</taxon>
    </lineage>
</organism>
<dbReference type="InterPro" id="IPR053158">
    <property type="entry name" value="CapK_Type1_Caps_Biosynth"/>
</dbReference>
<dbReference type="SUPFAM" id="SSF56801">
    <property type="entry name" value="Acetyl-CoA synthetase-like"/>
    <property type="match status" value="1"/>
</dbReference>
<dbReference type="RefSeq" id="WP_211361724.1">
    <property type="nucleotide sequence ID" value="NZ_VFPH01000001.1"/>
</dbReference>
<dbReference type="AlphaFoldDB" id="A0A543GAH7"/>
<dbReference type="PANTHER" id="PTHR36932">
    <property type="entry name" value="CAPSULAR POLYSACCHARIDE BIOSYNTHESIS PROTEIN"/>
    <property type="match status" value="1"/>
</dbReference>
<dbReference type="EMBL" id="VFPH01000001">
    <property type="protein sequence ID" value="TQM43095.1"/>
    <property type="molecule type" value="Genomic_DNA"/>
</dbReference>
<evidence type="ECO:0000313" key="1">
    <source>
        <dbReference type="EMBL" id="TQM43095.1"/>
    </source>
</evidence>
<evidence type="ECO:0000313" key="2">
    <source>
        <dbReference type="Proteomes" id="UP000319818"/>
    </source>
</evidence>
<reference evidence="1 2" key="1">
    <citation type="submission" date="2019-06" db="EMBL/GenBank/DDBJ databases">
        <title>Sequencing the genomes of 1000 actinobacteria strains.</title>
        <authorList>
            <person name="Klenk H.-P."/>
        </authorList>
    </citation>
    <scope>NUCLEOTIDE SEQUENCE [LARGE SCALE GENOMIC DNA]</scope>
    <source>
        <strain evidence="1 2">DSM 45511</strain>
    </source>
</reference>
<proteinExistence type="predicted"/>